<dbReference type="GO" id="GO:0043565">
    <property type="term" value="F:sequence-specific DNA binding"/>
    <property type="evidence" value="ECO:0007669"/>
    <property type="project" value="InterPro"/>
</dbReference>
<dbReference type="Proteomes" id="UP000006465">
    <property type="component" value="Chromosome"/>
</dbReference>
<keyword evidence="3" id="KW-0804">Transcription</keyword>
<dbReference type="InterPro" id="IPR018060">
    <property type="entry name" value="HTH_AraC"/>
</dbReference>
<evidence type="ECO:0000256" key="1">
    <source>
        <dbReference type="ARBA" id="ARBA00023015"/>
    </source>
</evidence>
<accession>A0AAU8PPD7</accession>
<dbReference type="Pfam" id="PF12833">
    <property type="entry name" value="HTH_18"/>
    <property type="match status" value="1"/>
</dbReference>
<dbReference type="Gene3D" id="1.10.10.60">
    <property type="entry name" value="Homeodomain-like"/>
    <property type="match status" value="1"/>
</dbReference>
<organism evidence="5 6">
    <name type="scientific">Corynebacterium pseudotuberculosis 258</name>
    <dbReference type="NCBI Taxonomy" id="1168865"/>
    <lineage>
        <taxon>Bacteria</taxon>
        <taxon>Bacillati</taxon>
        <taxon>Actinomycetota</taxon>
        <taxon>Actinomycetes</taxon>
        <taxon>Mycobacteriales</taxon>
        <taxon>Corynebacteriaceae</taxon>
        <taxon>Corynebacterium</taxon>
    </lineage>
</organism>
<dbReference type="AlphaFoldDB" id="A0AAU8PPD7"/>
<dbReference type="GO" id="GO:0003700">
    <property type="term" value="F:DNA-binding transcription factor activity"/>
    <property type="evidence" value="ECO:0007669"/>
    <property type="project" value="InterPro"/>
</dbReference>
<dbReference type="PROSITE" id="PS01124">
    <property type="entry name" value="HTH_ARAC_FAMILY_2"/>
    <property type="match status" value="1"/>
</dbReference>
<reference evidence="5 6" key="1">
    <citation type="journal article" date="2013" name="J. Biotechnol.">
        <title>Genome sequence of Corynebacterium pseudotuberculosis biovar equi strain 258 and prediction of antigenic targets to improve biotechnological vaccine production.</title>
        <authorList>
            <person name="Soares S.C."/>
            <person name="Trost E."/>
            <person name="Ramos R.T."/>
            <person name="Carneiro A.R."/>
            <person name="Santos A.R."/>
            <person name="Pinto A.C."/>
            <person name="Barbosa E."/>
            <person name="Aburjaile F."/>
            <person name="Ali A."/>
            <person name="Diniz C.A."/>
            <person name="Hassan S.S."/>
            <person name="Fiaux K."/>
            <person name="Guimaraes L.C."/>
            <person name="Bakhtiar S.M."/>
            <person name="Pereira U."/>
            <person name="Almeida S.S."/>
            <person name="Abreu V.A."/>
            <person name="Rocha F.S."/>
            <person name="Dorella F.A."/>
            <person name="Miyoshi A."/>
            <person name="Silva A."/>
            <person name="Azevedo V."/>
            <person name="Tauch A."/>
        </authorList>
    </citation>
    <scope>NUCLEOTIDE SEQUENCE [LARGE SCALE GENOMIC DNA]</scope>
    <source>
        <strain evidence="5 6">258</strain>
    </source>
</reference>
<dbReference type="InterPro" id="IPR018062">
    <property type="entry name" value="HTH_AraC-typ_CS"/>
</dbReference>
<sequence length="368" mass="38972">MRSGSLCMAFGVTFSVVDGVQKALQFMSHAAERVGVTSHTSKFGSTVLLWCDQGTATVNAPDRVVAVMAGDIVVAPVGAFVSGHGVVLPITFPGFHFQGNTRRLHLGSRWSHRMVYEFARSLMGEENLSPEIASLFSERACPPPAPQTGAAKMVAQLLVANPADQTSLVSFAKRFHVSSRTLQRQFLQGTGFTFSEWRAAHRVSVAATLLPHDFTISVVANLVGFSATSSLTRAFRRHTGLTPSAFTGSATGMGSVGEPPHIPATTTFARAEQDLALWIYKGTATVTTPGYCRFVGMGETVTIPSGTHTRVDVAAGSIALPIPLAHANDGLTLMDALKHCSNPATAAELRPLAASERVAAEKLLIPSS</sequence>
<evidence type="ECO:0000259" key="4">
    <source>
        <dbReference type="PROSITE" id="PS01124"/>
    </source>
</evidence>
<dbReference type="EMBL" id="CP003540">
    <property type="protein sequence ID" value="AFK16360.2"/>
    <property type="molecule type" value="Genomic_DNA"/>
</dbReference>
<proteinExistence type="predicted"/>
<dbReference type="PANTHER" id="PTHR11019">
    <property type="entry name" value="HTH-TYPE TRANSCRIPTIONAL REGULATOR NIMR"/>
    <property type="match status" value="1"/>
</dbReference>
<dbReference type="SMART" id="SM00342">
    <property type="entry name" value="HTH_ARAC"/>
    <property type="match status" value="1"/>
</dbReference>
<dbReference type="PROSITE" id="PS00041">
    <property type="entry name" value="HTH_ARAC_FAMILY_1"/>
    <property type="match status" value="1"/>
</dbReference>
<name>A0AAU8PPD7_CORPS</name>
<dbReference type="SUPFAM" id="SSF46689">
    <property type="entry name" value="Homeodomain-like"/>
    <property type="match status" value="2"/>
</dbReference>
<evidence type="ECO:0000313" key="6">
    <source>
        <dbReference type="Proteomes" id="UP000006465"/>
    </source>
</evidence>
<feature type="domain" description="HTH araC/xylS-type" evidence="4">
    <location>
        <begin position="152"/>
        <end position="249"/>
    </location>
</feature>
<evidence type="ECO:0000256" key="2">
    <source>
        <dbReference type="ARBA" id="ARBA00023125"/>
    </source>
</evidence>
<dbReference type="InterPro" id="IPR009057">
    <property type="entry name" value="Homeodomain-like_sf"/>
</dbReference>
<keyword evidence="2" id="KW-0238">DNA-binding</keyword>
<dbReference type="PANTHER" id="PTHR11019:SF199">
    <property type="entry name" value="HTH-TYPE TRANSCRIPTIONAL REGULATOR NIMR"/>
    <property type="match status" value="1"/>
</dbReference>
<gene>
    <name evidence="5" type="ORF">CP258_03760</name>
</gene>
<dbReference type="KEGG" id="coe:CP258_03760"/>
<evidence type="ECO:0000256" key="3">
    <source>
        <dbReference type="ARBA" id="ARBA00023163"/>
    </source>
</evidence>
<protein>
    <submittedName>
        <fullName evidence="5">Helix-turn-helix domain-containing protein</fullName>
    </submittedName>
</protein>
<evidence type="ECO:0000313" key="5">
    <source>
        <dbReference type="EMBL" id="AFK16360.2"/>
    </source>
</evidence>
<keyword evidence="1" id="KW-0805">Transcription regulation</keyword>